<dbReference type="EMBL" id="CAJOBR010077826">
    <property type="protein sequence ID" value="CAF5115913.1"/>
    <property type="molecule type" value="Genomic_DNA"/>
</dbReference>
<dbReference type="InterPro" id="IPR036525">
    <property type="entry name" value="Tubulin/FtsZ_GTPase_sf"/>
</dbReference>
<dbReference type="Proteomes" id="UP000663848">
    <property type="component" value="Unassembled WGS sequence"/>
</dbReference>
<evidence type="ECO:0000259" key="1">
    <source>
        <dbReference type="Pfam" id="PF10644"/>
    </source>
</evidence>
<dbReference type="AlphaFoldDB" id="A0A822F653"/>
<comment type="caution">
    <text evidence="2">The sequence shown here is derived from an EMBL/GenBank/DDBJ whole genome shotgun (WGS) entry which is preliminary data.</text>
</comment>
<dbReference type="SUPFAM" id="SSF52490">
    <property type="entry name" value="Tubulin nucleotide-binding domain-like"/>
    <property type="match status" value="1"/>
</dbReference>
<name>A0A822F653_9BILA</name>
<protein>
    <recommendedName>
        <fullName evidence="1">Misato Segment II tubulin-like domain-containing protein</fullName>
    </recommendedName>
</protein>
<dbReference type="InterPro" id="IPR019605">
    <property type="entry name" value="Misato_II_tubulin-like"/>
</dbReference>
<feature type="non-terminal residue" evidence="2">
    <location>
        <position position="63"/>
    </location>
</feature>
<proteinExistence type="predicted"/>
<gene>
    <name evidence="2" type="ORF">QYT958_LOCUS45754</name>
</gene>
<evidence type="ECO:0000313" key="2">
    <source>
        <dbReference type="EMBL" id="CAF5115913.1"/>
    </source>
</evidence>
<sequence>MGREIVTLQIGNDSNNVGTELWNQLDVEHTHDNTLIDYNTYYTFNKKTNVPSPRVLIIDYRNT</sequence>
<organism evidence="2 3">
    <name type="scientific">Rotaria socialis</name>
    <dbReference type="NCBI Taxonomy" id="392032"/>
    <lineage>
        <taxon>Eukaryota</taxon>
        <taxon>Metazoa</taxon>
        <taxon>Spiralia</taxon>
        <taxon>Gnathifera</taxon>
        <taxon>Rotifera</taxon>
        <taxon>Eurotatoria</taxon>
        <taxon>Bdelloidea</taxon>
        <taxon>Philodinida</taxon>
        <taxon>Philodinidae</taxon>
        <taxon>Rotaria</taxon>
    </lineage>
</organism>
<dbReference type="Gene3D" id="3.40.50.1440">
    <property type="entry name" value="Tubulin/FtsZ, GTPase domain"/>
    <property type="match status" value="1"/>
</dbReference>
<accession>A0A822F653</accession>
<feature type="domain" description="Misato Segment II tubulin-like" evidence="1">
    <location>
        <begin position="3"/>
        <end position="62"/>
    </location>
</feature>
<reference evidence="2" key="1">
    <citation type="submission" date="2021-02" db="EMBL/GenBank/DDBJ databases">
        <authorList>
            <person name="Nowell W R."/>
        </authorList>
    </citation>
    <scope>NUCLEOTIDE SEQUENCE</scope>
</reference>
<evidence type="ECO:0000313" key="3">
    <source>
        <dbReference type="Proteomes" id="UP000663848"/>
    </source>
</evidence>
<dbReference type="Pfam" id="PF10644">
    <property type="entry name" value="Misat_Tub_SegII"/>
    <property type="match status" value="1"/>
</dbReference>